<evidence type="ECO:0000256" key="3">
    <source>
        <dbReference type="RuleBase" id="RU003457"/>
    </source>
</evidence>
<proteinExistence type="inferred from homology"/>
<feature type="binding site" evidence="2">
    <location>
        <position position="101"/>
    </location>
    <ligand>
        <name>Fe cation</name>
        <dbReference type="ChEBI" id="CHEBI:24875"/>
    </ligand>
</feature>
<comment type="similarity">
    <text evidence="1 3">Belongs to the pirin family.</text>
</comment>
<dbReference type="CDD" id="cd02247">
    <property type="entry name" value="cupin_pirin_C"/>
    <property type="match status" value="1"/>
</dbReference>
<dbReference type="PANTHER" id="PTHR13903">
    <property type="entry name" value="PIRIN-RELATED"/>
    <property type="match status" value="1"/>
</dbReference>
<keyword evidence="2" id="KW-0479">Metal-binding</keyword>
<gene>
    <name evidence="6" type="ORF">AMJ87_02450</name>
</gene>
<comment type="caution">
    <text evidence="6">The sequence shown here is derived from an EMBL/GenBank/DDBJ whole genome shotgun (WGS) entry which is preliminary data.</text>
</comment>
<feature type="binding site" evidence="2">
    <location>
        <position position="59"/>
    </location>
    <ligand>
        <name>Fe cation</name>
        <dbReference type="ChEBI" id="CHEBI:24875"/>
    </ligand>
</feature>
<dbReference type="InterPro" id="IPR012093">
    <property type="entry name" value="Pirin"/>
</dbReference>
<dbReference type="EMBL" id="LJUO01000013">
    <property type="protein sequence ID" value="KPK73231.1"/>
    <property type="molecule type" value="Genomic_DNA"/>
</dbReference>
<keyword evidence="2" id="KW-0408">Iron</keyword>
<dbReference type="SUPFAM" id="SSF51182">
    <property type="entry name" value="RmlC-like cupins"/>
    <property type="match status" value="1"/>
</dbReference>
<feature type="binding site" evidence="2">
    <location>
        <position position="103"/>
    </location>
    <ligand>
        <name>Fe cation</name>
        <dbReference type="ChEBI" id="CHEBI:24875"/>
    </ligand>
</feature>
<reference evidence="6 7" key="1">
    <citation type="journal article" date="2015" name="Microbiome">
        <title>Genomic resolution of linkages in carbon, nitrogen, and sulfur cycling among widespread estuary sediment bacteria.</title>
        <authorList>
            <person name="Baker B.J."/>
            <person name="Lazar C.S."/>
            <person name="Teske A.P."/>
            <person name="Dick G.J."/>
        </authorList>
    </citation>
    <scope>NUCLEOTIDE SEQUENCE [LARGE SCALE GENOMIC DNA]</scope>
    <source>
        <strain evidence="6">SM23_60</strain>
    </source>
</reference>
<dbReference type="InterPro" id="IPR003829">
    <property type="entry name" value="Pirin_N_dom"/>
</dbReference>
<accession>A0A0S8GJS8</accession>
<evidence type="ECO:0000256" key="2">
    <source>
        <dbReference type="PIRSR" id="PIRSR006232-1"/>
    </source>
</evidence>
<evidence type="ECO:0000313" key="7">
    <source>
        <dbReference type="Proteomes" id="UP000051096"/>
    </source>
</evidence>
<sequence>MTSKIKLLKSKPTIEGAGVHLKRAFGYNEVPLFDPFLLFDDFSSDDPRDYILGFPWHPHRGIETVTYVIEGMVEHEDSLGNKGVIQSGDVQWMTAGSGIVHQEMPQQYRGKMWGFQLWVNLPASHKMMNPRYRDVKKEQIPKISYDAGVQIKIVSGEIKGAQGPVRDLIVDSVYLDISVTARTEFSMPVKNGHRAFAYVVSGSGRFLPEKNQVMPEHIVRYQETDTIDVRTEHEPLRFLFISGIPIEEPVAWYGPIVMNTQEELDRAFQEYREGTFIKYRGLK</sequence>
<name>A0A0S8GJS8_UNCW3</name>
<evidence type="ECO:0000259" key="5">
    <source>
        <dbReference type="Pfam" id="PF05726"/>
    </source>
</evidence>
<dbReference type="PATRIC" id="fig|1703780.3.peg.855"/>
<organism evidence="6 7">
    <name type="scientific">candidate division WOR_3 bacterium SM23_60</name>
    <dbReference type="NCBI Taxonomy" id="1703780"/>
    <lineage>
        <taxon>Bacteria</taxon>
        <taxon>Bacteria division WOR-3</taxon>
    </lineage>
</organism>
<evidence type="ECO:0000259" key="4">
    <source>
        <dbReference type="Pfam" id="PF02678"/>
    </source>
</evidence>
<protein>
    <submittedName>
        <fullName evidence="6">Pirin</fullName>
    </submittedName>
</protein>
<dbReference type="InterPro" id="IPR014710">
    <property type="entry name" value="RmlC-like_jellyroll"/>
</dbReference>
<evidence type="ECO:0000313" key="6">
    <source>
        <dbReference type="EMBL" id="KPK73231.1"/>
    </source>
</evidence>
<dbReference type="PIRSF" id="PIRSF006232">
    <property type="entry name" value="Pirin"/>
    <property type="match status" value="1"/>
</dbReference>
<dbReference type="InterPro" id="IPR011051">
    <property type="entry name" value="RmlC_Cupin_sf"/>
</dbReference>
<feature type="domain" description="Pirin N-terminal" evidence="4">
    <location>
        <begin position="19"/>
        <end position="119"/>
    </location>
</feature>
<dbReference type="CDD" id="cd02909">
    <property type="entry name" value="cupin_pirin_N"/>
    <property type="match status" value="1"/>
</dbReference>
<dbReference type="PANTHER" id="PTHR13903:SF8">
    <property type="entry name" value="PIRIN"/>
    <property type="match status" value="1"/>
</dbReference>
<dbReference type="InterPro" id="IPR008778">
    <property type="entry name" value="Pirin_C_dom"/>
</dbReference>
<feature type="domain" description="Pirin C-terminal" evidence="5">
    <location>
        <begin position="174"/>
        <end position="276"/>
    </location>
</feature>
<dbReference type="Gene3D" id="2.60.120.10">
    <property type="entry name" value="Jelly Rolls"/>
    <property type="match status" value="2"/>
</dbReference>
<dbReference type="Pfam" id="PF05726">
    <property type="entry name" value="Pirin_C"/>
    <property type="match status" value="1"/>
</dbReference>
<dbReference type="AlphaFoldDB" id="A0A0S8GJS8"/>
<comment type="cofactor">
    <cofactor evidence="2">
        <name>Fe cation</name>
        <dbReference type="ChEBI" id="CHEBI:24875"/>
    </cofactor>
    <text evidence="2">Binds 1 Fe cation per subunit.</text>
</comment>
<dbReference type="Pfam" id="PF02678">
    <property type="entry name" value="Pirin"/>
    <property type="match status" value="1"/>
</dbReference>
<dbReference type="GO" id="GO:0046872">
    <property type="term" value="F:metal ion binding"/>
    <property type="evidence" value="ECO:0007669"/>
    <property type="project" value="UniProtKB-KW"/>
</dbReference>
<dbReference type="Proteomes" id="UP000051096">
    <property type="component" value="Unassembled WGS sequence"/>
</dbReference>
<feature type="binding site" evidence="2">
    <location>
        <position position="57"/>
    </location>
    <ligand>
        <name>Fe cation</name>
        <dbReference type="ChEBI" id="CHEBI:24875"/>
    </ligand>
</feature>
<evidence type="ECO:0000256" key="1">
    <source>
        <dbReference type="ARBA" id="ARBA00008416"/>
    </source>
</evidence>